<name>A0A1B0Z1L1_9PROT</name>
<organism evidence="1">
    <name type="scientific">uncultured Alphaproteobacteria bacterium</name>
    <dbReference type="NCBI Taxonomy" id="91750"/>
    <lineage>
        <taxon>Bacteria</taxon>
        <taxon>Pseudomonadati</taxon>
        <taxon>Pseudomonadota</taxon>
        <taxon>Alphaproteobacteria</taxon>
        <taxon>environmental samples</taxon>
    </lineage>
</organism>
<dbReference type="EMBL" id="KT997797">
    <property type="protein sequence ID" value="ANO58078.1"/>
    <property type="molecule type" value="Genomic_DNA"/>
</dbReference>
<proteinExistence type="predicted"/>
<sequence>MTHKDMFKGVTYKSLEKQVNGKHYSSFKIQPAEFINENKILFAEGNAIKYICRHHMKGKEVDIDKAIHYLEMVKERDYQK</sequence>
<evidence type="ECO:0008006" key="2">
    <source>
        <dbReference type="Google" id="ProtNLM"/>
    </source>
</evidence>
<dbReference type="Pfam" id="PF11753">
    <property type="entry name" value="DUF3310"/>
    <property type="match status" value="1"/>
</dbReference>
<dbReference type="InterPro" id="IPR021739">
    <property type="entry name" value="SaV-like"/>
</dbReference>
<protein>
    <recommendedName>
        <fullName evidence="2">Protein of unknwon function (DUF3310)</fullName>
    </recommendedName>
</protein>
<dbReference type="AlphaFoldDB" id="A0A1B0Z1L1"/>
<accession>A0A1B0Z1L1</accession>
<reference evidence="1" key="1">
    <citation type="submission" date="2015-11" db="EMBL/GenBank/DDBJ databases">
        <title>Genomes of Abundant and Widespread Viruses from the Deep Ocean.</title>
        <authorList>
            <person name="Mizuno C.M."/>
            <person name="Ghai R."/>
            <person name="Saghai A."/>
            <person name="Lopez-Garcia P."/>
            <person name="Rodriguez-Valera F."/>
        </authorList>
    </citation>
    <scope>NUCLEOTIDE SEQUENCE</scope>
</reference>
<evidence type="ECO:0000313" key="1">
    <source>
        <dbReference type="EMBL" id="ANO58078.1"/>
    </source>
</evidence>